<dbReference type="Pfam" id="PF13456">
    <property type="entry name" value="RVT_3"/>
    <property type="match status" value="1"/>
</dbReference>
<accession>A0AAV3NPY0</accession>
<feature type="domain" description="RNase H type-1" evidence="1">
    <location>
        <begin position="30"/>
        <end position="96"/>
    </location>
</feature>
<dbReference type="InterPro" id="IPR053151">
    <property type="entry name" value="RNase_H-like"/>
</dbReference>
<protein>
    <recommendedName>
        <fullName evidence="1">RNase H type-1 domain-containing protein</fullName>
    </recommendedName>
</protein>
<dbReference type="AlphaFoldDB" id="A0AAV3NPY0"/>
<dbReference type="InterPro" id="IPR036397">
    <property type="entry name" value="RNaseH_sf"/>
</dbReference>
<evidence type="ECO:0000313" key="3">
    <source>
        <dbReference type="Proteomes" id="UP001454036"/>
    </source>
</evidence>
<dbReference type="InterPro" id="IPR044730">
    <property type="entry name" value="RNase_H-like_dom_plant"/>
</dbReference>
<evidence type="ECO:0000313" key="2">
    <source>
        <dbReference type="EMBL" id="GAA0140983.1"/>
    </source>
</evidence>
<organism evidence="2 3">
    <name type="scientific">Lithospermum erythrorhizon</name>
    <name type="common">Purple gromwell</name>
    <name type="synonym">Lithospermum officinale var. erythrorhizon</name>
    <dbReference type="NCBI Taxonomy" id="34254"/>
    <lineage>
        <taxon>Eukaryota</taxon>
        <taxon>Viridiplantae</taxon>
        <taxon>Streptophyta</taxon>
        <taxon>Embryophyta</taxon>
        <taxon>Tracheophyta</taxon>
        <taxon>Spermatophyta</taxon>
        <taxon>Magnoliopsida</taxon>
        <taxon>eudicotyledons</taxon>
        <taxon>Gunneridae</taxon>
        <taxon>Pentapetalae</taxon>
        <taxon>asterids</taxon>
        <taxon>lamiids</taxon>
        <taxon>Boraginales</taxon>
        <taxon>Boraginaceae</taxon>
        <taxon>Boraginoideae</taxon>
        <taxon>Lithospermeae</taxon>
        <taxon>Lithospermum</taxon>
    </lineage>
</organism>
<name>A0AAV3NPY0_LITER</name>
<dbReference type="Gene3D" id="3.30.420.10">
    <property type="entry name" value="Ribonuclease H-like superfamily/Ribonuclease H"/>
    <property type="match status" value="1"/>
</dbReference>
<reference evidence="2 3" key="1">
    <citation type="submission" date="2024-01" db="EMBL/GenBank/DDBJ databases">
        <title>The complete chloroplast genome sequence of Lithospermum erythrorhizon: insights into the phylogenetic relationship among Boraginaceae species and the maternal lineages of purple gromwells.</title>
        <authorList>
            <person name="Okada T."/>
            <person name="Watanabe K."/>
        </authorList>
    </citation>
    <scope>NUCLEOTIDE SEQUENCE [LARGE SCALE GENOMIC DNA]</scope>
</reference>
<dbReference type="GO" id="GO:0003676">
    <property type="term" value="F:nucleic acid binding"/>
    <property type="evidence" value="ECO:0007669"/>
    <property type="project" value="InterPro"/>
</dbReference>
<sequence length="97" mass="10793">MGIQFLQSNRSNRPLALFWNKPNTECIKLNVNGSYCHQSLAGDGGILRDHRGGVLKAFTHQYQALSAFHSELLAVYDGLRLCSDLGLQQVIIETDSM</sequence>
<dbReference type="PANTHER" id="PTHR47723">
    <property type="entry name" value="OS05G0353850 PROTEIN"/>
    <property type="match status" value="1"/>
</dbReference>
<dbReference type="PANTHER" id="PTHR47723:SF19">
    <property type="entry name" value="POLYNUCLEOTIDYL TRANSFERASE, RIBONUCLEASE H-LIKE SUPERFAMILY PROTEIN"/>
    <property type="match status" value="1"/>
</dbReference>
<dbReference type="EMBL" id="BAABME010015401">
    <property type="protein sequence ID" value="GAA0140983.1"/>
    <property type="molecule type" value="Genomic_DNA"/>
</dbReference>
<dbReference type="Proteomes" id="UP001454036">
    <property type="component" value="Unassembled WGS sequence"/>
</dbReference>
<keyword evidence="3" id="KW-1185">Reference proteome</keyword>
<comment type="caution">
    <text evidence="2">The sequence shown here is derived from an EMBL/GenBank/DDBJ whole genome shotgun (WGS) entry which is preliminary data.</text>
</comment>
<dbReference type="SUPFAM" id="SSF53098">
    <property type="entry name" value="Ribonuclease H-like"/>
    <property type="match status" value="1"/>
</dbReference>
<dbReference type="InterPro" id="IPR012337">
    <property type="entry name" value="RNaseH-like_sf"/>
</dbReference>
<evidence type="ECO:0000259" key="1">
    <source>
        <dbReference type="Pfam" id="PF13456"/>
    </source>
</evidence>
<dbReference type="GO" id="GO:0004523">
    <property type="term" value="F:RNA-DNA hybrid ribonuclease activity"/>
    <property type="evidence" value="ECO:0007669"/>
    <property type="project" value="InterPro"/>
</dbReference>
<proteinExistence type="predicted"/>
<dbReference type="CDD" id="cd06222">
    <property type="entry name" value="RNase_H_like"/>
    <property type="match status" value="1"/>
</dbReference>
<dbReference type="InterPro" id="IPR002156">
    <property type="entry name" value="RNaseH_domain"/>
</dbReference>
<gene>
    <name evidence="2" type="ORF">LIER_35313</name>
</gene>